<proteinExistence type="predicted"/>
<protein>
    <recommendedName>
        <fullName evidence="3">Cell division protein FtsQ</fullName>
    </recommendedName>
</protein>
<dbReference type="AlphaFoldDB" id="A0A379MU09"/>
<dbReference type="STRING" id="880526.GCA_000427365_01574"/>
<evidence type="ECO:0000313" key="2">
    <source>
        <dbReference type="Proteomes" id="UP000255233"/>
    </source>
</evidence>
<keyword evidence="2" id="KW-1185">Reference proteome</keyword>
<dbReference type="Proteomes" id="UP000255233">
    <property type="component" value="Unassembled WGS sequence"/>
</dbReference>
<accession>A0A379MU09</accession>
<reference evidence="1 2" key="1">
    <citation type="submission" date="2018-06" db="EMBL/GenBank/DDBJ databases">
        <authorList>
            <consortium name="Pathogen Informatics"/>
            <person name="Doyle S."/>
        </authorList>
    </citation>
    <scope>NUCLEOTIDE SEQUENCE [LARGE SCALE GENOMIC DNA]</scope>
    <source>
        <strain evidence="1 2">NCTC11190</strain>
    </source>
</reference>
<gene>
    <name evidence="1" type="ORF">NCTC11190_02245</name>
</gene>
<evidence type="ECO:0008006" key="3">
    <source>
        <dbReference type="Google" id="ProtNLM"/>
    </source>
</evidence>
<dbReference type="EMBL" id="UGVL01000001">
    <property type="protein sequence ID" value="SUE35003.1"/>
    <property type="molecule type" value="Genomic_DNA"/>
</dbReference>
<evidence type="ECO:0000313" key="1">
    <source>
        <dbReference type="EMBL" id="SUE35003.1"/>
    </source>
</evidence>
<name>A0A379MU09_9BACT</name>
<dbReference type="RefSeq" id="WP_027291230.1">
    <property type="nucleotide sequence ID" value="NZ_UGVL01000001.1"/>
</dbReference>
<organism evidence="1 2">
    <name type="scientific">Rikenella microfusus</name>
    <dbReference type="NCBI Taxonomy" id="28139"/>
    <lineage>
        <taxon>Bacteria</taxon>
        <taxon>Pseudomonadati</taxon>
        <taxon>Bacteroidota</taxon>
        <taxon>Bacteroidia</taxon>
        <taxon>Bacteroidales</taxon>
        <taxon>Rikenellaceae</taxon>
        <taxon>Rikenella</taxon>
    </lineage>
</organism>
<dbReference type="OrthoDB" id="1466667at2"/>
<sequence length="288" mass="32513">MTPNGRKIVNAALLVLLTAYAVVAVRYCSVQERELKCKGTDIVIRDSARLKFVTPEIVRHWLSDSAVRVADIPLREIDVYAVERLIEGQRYVSRAEAYTAIDGLLHIVLEQREPVLRVVSETGHNFYLDSTLVLLPPQSDPMAEVPVASGRLPLGFPTGYFGPLDEKKFPRERELLHNLLNFVHQVDTDPFLSALIAQVYYDGKEVRLLPRVGKQTIRFGGIADSAAVGARLRKLSRFYRRSFGEGWWRSATEIDLRFRGQVVCKGMPAEREVAETTNTESTHETYGQ</sequence>